<evidence type="ECO:0008006" key="4">
    <source>
        <dbReference type="Google" id="ProtNLM"/>
    </source>
</evidence>
<keyword evidence="1" id="KW-0732">Signal</keyword>
<dbReference type="Proteomes" id="UP000245119">
    <property type="component" value="Linkage Group LG2"/>
</dbReference>
<evidence type="ECO:0000256" key="1">
    <source>
        <dbReference type="SAM" id="SignalP"/>
    </source>
</evidence>
<comment type="caution">
    <text evidence="2">The sequence shown here is derived from an EMBL/GenBank/DDBJ whole genome shotgun (WGS) entry which is preliminary data.</text>
</comment>
<proteinExistence type="predicted"/>
<feature type="chain" id="PRO_5015667487" description="Mammalian ependymin-related protein 1" evidence="1">
    <location>
        <begin position="21"/>
        <end position="220"/>
    </location>
</feature>
<sequence>MQHTMWLFLFLALSTQTGWTFKISSFLSPTTPASDFCVAKEFIAGQAIMSGTLIDGKQTISKRMTMMAYSAKLKKVQFRDLPSERMPYGRRVLFDYPAETLYTVTYHTDINATCTKRRLLEPFKEECMPENSTIVFSDTLYGAGAFTTVGWEITGTMDGGVRFHVSMTNEHLPMFEETYGVSNGRPFFQNVFFYNASLINFHPDDYIFRPPKNCTFVTWS</sequence>
<evidence type="ECO:0000313" key="2">
    <source>
        <dbReference type="EMBL" id="PVD36245.1"/>
    </source>
</evidence>
<protein>
    <recommendedName>
        <fullName evidence="4">Mammalian ependymin-related protein 1</fullName>
    </recommendedName>
</protein>
<organism evidence="2 3">
    <name type="scientific">Pomacea canaliculata</name>
    <name type="common">Golden apple snail</name>
    <dbReference type="NCBI Taxonomy" id="400727"/>
    <lineage>
        <taxon>Eukaryota</taxon>
        <taxon>Metazoa</taxon>
        <taxon>Spiralia</taxon>
        <taxon>Lophotrochozoa</taxon>
        <taxon>Mollusca</taxon>
        <taxon>Gastropoda</taxon>
        <taxon>Caenogastropoda</taxon>
        <taxon>Architaenioglossa</taxon>
        <taxon>Ampullarioidea</taxon>
        <taxon>Ampullariidae</taxon>
        <taxon>Pomacea</taxon>
    </lineage>
</organism>
<feature type="signal peptide" evidence="1">
    <location>
        <begin position="1"/>
        <end position="20"/>
    </location>
</feature>
<accession>A0A2T7PS50</accession>
<keyword evidence="3" id="KW-1185">Reference proteome</keyword>
<gene>
    <name evidence="2" type="ORF">C0Q70_03223</name>
</gene>
<reference evidence="2 3" key="1">
    <citation type="submission" date="2018-04" db="EMBL/GenBank/DDBJ databases">
        <title>The genome of golden apple snail Pomacea canaliculata provides insight into stress tolerance and invasive adaptation.</title>
        <authorList>
            <person name="Liu C."/>
            <person name="Liu B."/>
            <person name="Ren Y."/>
            <person name="Zhang Y."/>
            <person name="Wang H."/>
            <person name="Li S."/>
            <person name="Jiang F."/>
            <person name="Yin L."/>
            <person name="Zhang G."/>
            <person name="Qian W."/>
            <person name="Fan W."/>
        </authorList>
    </citation>
    <scope>NUCLEOTIDE SEQUENCE [LARGE SCALE GENOMIC DNA]</scope>
    <source>
        <strain evidence="2">SZHN2017</strain>
        <tissue evidence="2">Muscle</tissue>
    </source>
</reference>
<name>A0A2T7PS50_POMCA</name>
<dbReference type="AlphaFoldDB" id="A0A2T7PS50"/>
<evidence type="ECO:0000313" key="3">
    <source>
        <dbReference type="Proteomes" id="UP000245119"/>
    </source>
</evidence>
<dbReference type="EMBL" id="PZQS01000002">
    <property type="protein sequence ID" value="PVD36245.1"/>
    <property type="molecule type" value="Genomic_DNA"/>
</dbReference>